<gene>
    <name evidence="1" type="ORF">QR685DRAFT_524167</name>
</gene>
<evidence type="ECO:0000313" key="1">
    <source>
        <dbReference type="EMBL" id="KAL0470639.1"/>
    </source>
</evidence>
<keyword evidence="2" id="KW-1185">Reference proteome</keyword>
<protein>
    <submittedName>
        <fullName evidence="1">Uncharacterized protein</fullName>
    </submittedName>
</protein>
<reference evidence="1 2" key="1">
    <citation type="submission" date="2023-09" db="EMBL/GenBank/DDBJ databases">
        <title>Multi-omics analysis of a traditional fermented food reveals byproduct-associated fungal strains for waste-to-food upcycling.</title>
        <authorList>
            <consortium name="Lawrence Berkeley National Laboratory"/>
            <person name="Rekdal V.M."/>
            <person name="Villalobos-Escobedo J.M."/>
            <person name="Rodriguez-Valeron N."/>
            <person name="Garcia M.O."/>
            <person name="Vasquez D.P."/>
            <person name="Damayanti I."/>
            <person name="Sorensen P.M."/>
            <person name="Baidoo E.E."/>
            <person name="De Carvalho A.C."/>
            <person name="Riley R."/>
            <person name="Lipzen A."/>
            <person name="He G."/>
            <person name="Yan M."/>
            <person name="Haridas S."/>
            <person name="Daum C."/>
            <person name="Yoshinaga Y."/>
            <person name="Ng V."/>
            <person name="Grigoriev I.V."/>
            <person name="Munk R."/>
            <person name="Nuraida L."/>
            <person name="Wijaya C.H."/>
            <person name="Morales P.-C."/>
            <person name="Keasling J.D."/>
        </authorList>
    </citation>
    <scope>NUCLEOTIDE SEQUENCE [LARGE SCALE GENOMIC DNA]</scope>
    <source>
        <strain evidence="1 2">FGSC 2613</strain>
    </source>
</reference>
<comment type="caution">
    <text evidence="1">The sequence shown here is derived from an EMBL/GenBank/DDBJ whole genome shotgun (WGS) entry which is preliminary data.</text>
</comment>
<dbReference type="EMBL" id="JAVLET010000004">
    <property type="protein sequence ID" value="KAL0470639.1"/>
    <property type="molecule type" value="Genomic_DNA"/>
</dbReference>
<accession>A0ABR3DD89</accession>
<name>A0ABR3DD89_NEUIN</name>
<evidence type="ECO:0000313" key="2">
    <source>
        <dbReference type="Proteomes" id="UP001451303"/>
    </source>
</evidence>
<proteinExistence type="predicted"/>
<dbReference type="Proteomes" id="UP001451303">
    <property type="component" value="Unassembled WGS sequence"/>
</dbReference>
<organism evidence="1 2">
    <name type="scientific">Neurospora intermedia</name>
    <dbReference type="NCBI Taxonomy" id="5142"/>
    <lineage>
        <taxon>Eukaryota</taxon>
        <taxon>Fungi</taxon>
        <taxon>Dikarya</taxon>
        <taxon>Ascomycota</taxon>
        <taxon>Pezizomycotina</taxon>
        <taxon>Sordariomycetes</taxon>
        <taxon>Sordariomycetidae</taxon>
        <taxon>Sordariales</taxon>
        <taxon>Sordariaceae</taxon>
        <taxon>Neurospora</taxon>
    </lineage>
</organism>
<feature type="non-terminal residue" evidence="1">
    <location>
        <position position="72"/>
    </location>
</feature>
<sequence>MRSYTLKQRKISREFQELCDFVVSAHFCGLRFLGLGPWGCGAALPASRARARSAQVPNGGRGQRGGTVICFF</sequence>